<dbReference type="Pfam" id="PF21448">
    <property type="entry name" value="DNMK"/>
    <property type="match status" value="1"/>
</dbReference>
<comment type="caution">
    <text evidence="1">The sequence shown here is derived from an EMBL/GenBank/DDBJ whole genome shotgun (WGS) entry which is preliminary data.</text>
</comment>
<sequence length="193" mass="21412">MTLPDIALLGRARSGKDTIANYLVDRHGYVRVAFADALKEMALAANPSIPDMLWTDGDPYRLSDAVEADGWEGAKDEYPEVRRFLQGLGVAVRAQQPDFWLLKGEQKAYEAFSAGKPAVFTDVRFLNEVRALEARGFMTVSVTRPCRITEGLDAVDTHVSETELAKYKTDRDICNAGTIADLEEDVRRVVLGM</sequence>
<dbReference type="EMBL" id="JBHSFH010000004">
    <property type="protein sequence ID" value="MFC4494056.1"/>
    <property type="molecule type" value="Genomic_DNA"/>
</dbReference>
<dbReference type="Proteomes" id="UP001595997">
    <property type="component" value="Unassembled WGS sequence"/>
</dbReference>
<dbReference type="SUPFAM" id="SSF52540">
    <property type="entry name" value="P-loop containing nucleoside triphosphate hydrolases"/>
    <property type="match status" value="1"/>
</dbReference>
<accession>A0ABV9A4M8</accession>
<dbReference type="RefSeq" id="WP_386444319.1">
    <property type="nucleotide sequence ID" value="NZ_JBHSFH010000004.1"/>
</dbReference>
<name>A0ABV9A4M8_9ACTN</name>
<dbReference type="Gene3D" id="3.40.50.300">
    <property type="entry name" value="P-loop containing nucleotide triphosphate hydrolases"/>
    <property type="match status" value="1"/>
</dbReference>
<gene>
    <name evidence="1" type="ORF">ACFPA8_07910</name>
</gene>
<reference evidence="2" key="1">
    <citation type="journal article" date="2019" name="Int. J. Syst. Evol. Microbiol.">
        <title>The Global Catalogue of Microorganisms (GCM) 10K type strain sequencing project: providing services to taxonomists for standard genome sequencing and annotation.</title>
        <authorList>
            <consortium name="The Broad Institute Genomics Platform"/>
            <consortium name="The Broad Institute Genome Sequencing Center for Infectious Disease"/>
            <person name="Wu L."/>
            <person name="Ma J."/>
        </authorList>
    </citation>
    <scope>NUCLEOTIDE SEQUENCE [LARGE SCALE GENOMIC DNA]</scope>
    <source>
        <strain evidence="2">CGMCC 4.7357</strain>
    </source>
</reference>
<organism evidence="1 2">
    <name type="scientific">Streptomyces ovatisporus</name>
    <dbReference type="NCBI Taxonomy" id="1128682"/>
    <lineage>
        <taxon>Bacteria</taxon>
        <taxon>Bacillati</taxon>
        <taxon>Actinomycetota</taxon>
        <taxon>Actinomycetes</taxon>
        <taxon>Kitasatosporales</taxon>
        <taxon>Streptomycetaceae</taxon>
        <taxon>Streptomyces</taxon>
    </lineage>
</organism>
<evidence type="ECO:0000313" key="2">
    <source>
        <dbReference type="Proteomes" id="UP001595997"/>
    </source>
</evidence>
<protein>
    <submittedName>
        <fullName evidence="1">Uncharacterized protein</fullName>
    </submittedName>
</protein>
<dbReference type="InterPro" id="IPR027417">
    <property type="entry name" value="P-loop_NTPase"/>
</dbReference>
<dbReference type="InterPro" id="IPR048444">
    <property type="entry name" value="DNMK"/>
</dbReference>
<proteinExistence type="predicted"/>
<evidence type="ECO:0000313" key="1">
    <source>
        <dbReference type="EMBL" id="MFC4494056.1"/>
    </source>
</evidence>
<keyword evidence="2" id="KW-1185">Reference proteome</keyword>